<dbReference type="Pfam" id="PF06772">
    <property type="entry name" value="LtrA"/>
    <property type="match status" value="1"/>
</dbReference>
<name>A0ABW0MC88_9BURK</name>
<protein>
    <submittedName>
        <fullName evidence="2">Low temperature requirement protein A</fullName>
    </submittedName>
</protein>
<dbReference type="InterPro" id="IPR010640">
    <property type="entry name" value="Low_temperature_requirement_A"/>
</dbReference>
<keyword evidence="3" id="KW-1185">Reference proteome</keyword>
<evidence type="ECO:0000256" key="1">
    <source>
        <dbReference type="SAM" id="Phobius"/>
    </source>
</evidence>
<dbReference type="Proteomes" id="UP001596045">
    <property type="component" value="Unassembled WGS sequence"/>
</dbReference>
<sequence>MTIWGQANLMRARDGSEAKVLSVELFFDLVYVFAVTQLSHHLLHNLSLPGALQTLILWFAVWLGWQYTCWVTNWFDPETMPIRLLLFAIMLVALLMAAVLPDAFGARGLLFAVCYAAIQIGRTLFVVLHLGPRHALTFNFRLMLGWLCISGLFWIAGGLSGSGYRLLFWALAVGCEYLSPMVGFWLPGFGRSKTGDWTVEGGHMAERCQLFVIVALGESILVTGAGISQMALWTAPELIAFLVAFVGSLAMWWIYFDTSSQAGTEAILHAPEPGRIAAYFHYVHVIIVAGVIVAAVANALTIAHPAAAIDVTAAAVLVAGPVLYLLGNGIYKTVVYGRFPLSHLIGLSALAILAPLAYLTDLLMVSGLTVLVLLVVATQESISRRRIRRR</sequence>
<feature type="transmembrane region" description="Helical" evidence="1">
    <location>
        <begin position="339"/>
        <end position="358"/>
    </location>
</feature>
<reference evidence="3" key="1">
    <citation type="journal article" date="2019" name="Int. J. Syst. Evol. Microbiol.">
        <title>The Global Catalogue of Microorganisms (GCM) 10K type strain sequencing project: providing services to taxonomists for standard genome sequencing and annotation.</title>
        <authorList>
            <consortium name="The Broad Institute Genomics Platform"/>
            <consortium name="The Broad Institute Genome Sequencing Center for Infectious Disease"/>
            <person name="Wu L."/>
            <person name="Ma J."/>
        </authorList>
    </citation>
    <scope>NUCLEOTIDE SEQUENCE [LARGE SCALE GENOMIC DNA]</scope>
    <source>
        <strain evidence="3">JCM 17066</strain>
    </source>
</reference>
<evidence type="ECO:0000313" key="3">
    <source>
        <dbReference type="Proteomes" id="UP001596045"/>
    </source>
</evidence>
<dbReference type="PANTHER" id="PTHR36840">
    <property type="entry name" value="BLL5714 PROTEIN"/>
    <property type="match status" value="1"/>
</dbReference>
<accession>A0ABW0MC88</accession>
<keyword evidence="1" id="KW-0472">Membrane</keyword>
<dbReference type="RefSeq" id="WP_378999376.1">
    <property type="nucleotide sequence ID" value="NZ_JBHSMT010000028.1"/>
</dbReference>
<keyword evidence="1" id="KW-1133">Transmembrane helix</keyword>
<feature type="transmembrane region" description="Helical" evidence="1">
    <location>
        <begin position="106"/>
        <end position="128"/>
    </location>
</feature>
<comment type="caution">
    <text evidence="2">The sequence shown here is derived from an EMBL/GenBank/DDBJ whole genome shotgun (WGS) entry which is preliminary data.</text>
</comment>
<keyword evidence="1" id="KW-0812">Transmembrane</keyword>
<feature type="transmembrane region" description="Helical" evidence="1">
    <location>
        <begin position="210"/>
        <end position="232"/>
    </location>
</feature>
<feature type="transmembrane region" description="Helical" evidence="1">
    <location>
        <begin position="55"/>
        <end position="75"/>
    </location>
</feature>
<feature type="transmembrane region" description="Helical" evidence="1">
    <location>
        <begin position="276"/>
        <end position="300"/>
    </location>
</feature>
<evidence type="ECO:0000313" key="2">
    <source>
        <dbReference type="EMBL" id="MFC5475774.1"/>
    </source>
</evidence>
<feature type="transmembrane region" description="Helical" evidence="1">
    <location>
        <begin position="82"/>
        <end position="100"/>
    </location>
</feature>
<dbReference type="EMBL" id="JBHSMT010000028">
    <property type="protein sequence ID" value="MFC5475774.1"/>
    <property type="molecule type" value="Genomic_DNA"/>
</dbReference>
<feature type="transmembrane region" description="Helical" evidence="1">
    <location>
        <begin position="364"/>
        <end position="382"/>
    </location>
</feature>
<feature type="transmembrane region" description="Helical" evidence="1">
    <location>
        <begin position="238"/>
        <end position="256"/>
    </location>
</feature>
<gene>
    <name evidence="2" type="ORF">ACFPM8_17570</name>
</gene>
<proteinExistence type="predicted"/>
<feature type="transmembrane region" description="Helical" evidence="1">
    <location>
        <begin position="140"/>
        <end position="160"/>
    </location>
</feature>
<dbReference type="PANTHER" id="PTHR36840:SF1">
    <property type="entry name" value="BLL5714 PROTEIN"/>
    <property type="match status" value="1"/>
</dbReference>
<feature type="transmembrane region" description="Helical" evidence="1">
    <location>
        <begin position="21"/>
        <end position="43"/>
    </location>
</feature>
<organism evidence="2 3">
    <name type="scientific">Paraherbaspirillum soli</name>
    <dbReference type="NCBI Taxonomy" id="631222"/>
    <lineage>
        <taxon>Bacteria</taxon>
        <taxon>Pseudomonadati</taxon>
        <taxon>Pseudomonadota</taxon>
        <taxon>Betaproteobacteria</taxon>
        <taxon>Burkholderiales</taxon>
        <taxon>Oxalobacteraceae</taxon>
        <taxon>Paraherbaspirillum</taxon>
    </lineage>
</organism>
<feature type="transmembrane region" description="Helical" evidence="1">
    <location>
        <begin position="306"/>
        <end position="327"/>
    </location>
</feature>
<feature type="transmembrane region" description="Helical" evidence="1">
    <location>
        <begin position="166"/>
        <end position="189"/>
    </location>
</feature>